<feature type="transmembrane region" description="Helical" evidence="6">
    <location>
        <begin position="132"/>
        <end position="162"/>
    </location>
</feature>
<feature type="region of interest" description="Disordered" evidence="5">
    <location>
        <begin position="611"/>
        <end position="630"/>
    </location>
</feature>
<dbReference type="PROSITE" id="PS50113">
    <property type="entry name" value="PAC"/>
    <property type="match status" value="1"/>
</dbReference>
<keyword evidence="6" id="KW-1133">Transmembrane helix</keyword>
<keyword evidence="6" id="KW-0472">Membrane</keyword>
<dbReference type="PANTHER" id="PTHR43531">
    <property type="entry name" value="PROTEIN ICFG"/>
    <property type="match status" value="1"/>
</dbReference>
<dbReference type="SUPFAM" id="SSF55785">
    <property type="entry name" value="PYP-like sensor domain (PAS domain)"/>
    <property type="match status" value="1"/>
</dbReference>
<protein>
    <submittedName>
        <fullName evidence="10">PAS domain-containing methyl-accepting chemotaxis protein</fullName>
    </submittedName>
</protein>
<keyword evidence="11" id="KW-1185">Reference proteome</keyword>
<evidence type="ECO:0000259" key="9">
    <source>
        <dbReference type="PROSITE" id="PS50885"/>
    </source>
</evidence>
<proteinExistence type="inferred from homology"/>
<evidence type="ECO:0000256" key="5">
    <source>
        <dbReference type="SAM" id="MobiDB-lite"/>
    </source>
</evidence>
<dbReference type="EMBL" id="CP132309">
    <property type="protein sequence ID" value="WLS01458.1"/>
    <property type="molecule type" value="Genomic_DNA"/>
</dbReference>
<dbReference type="Pfam" id="PF00015">
    <property type="entry name" value="MCPsignal"/>
    <property type="match status" value="1"/>
</dbReference>
<comment type="similarity">
    <text evidence="3">Belongs to the methyl-accepting chemotaxis (MCP) protein family.</text>
</comment>
<dbReference type="InterPro" id="IPR051310">
    <property type="entry name" value="MCP_chemotaxis"/>
</dbReference>
<dbReference type="GO" id="GO:0016020">
    <property type="term" value="C:membrane"/>
    <property type="evidence" value="ECO:0007669"/>
    <property type="project" value="UniProtKB-SubCell"/>
</dbReference>
<evidence type="ECO:0000313" key="10">
    <source>
        <dbReference type="EMBL" id="WLS01458.1"/>
    </source>
</evidence>
<dbReference type="PROSITE" id="PS50111">
    <property type="entry name" value="CHEMOTAXIS_TRANSDUC_2"/>
    <property type="match status" value="1"/>
</dbReference>
<evidence type="ECO:0000259" key="8">
    <source>
        <dbReference type="PROSITE" id="PS50113"/>
    </source>
</evidence>
<reference evidence="10 11" key="1">
    <citation type="submission" date="2023-08" db="EMBL/GenBank/DDBJ databases">
        <title>Pathogen: clinical or host-associated sample.</title>
        <authorList>
            <person name="Hergert J."/>
            <person name="Casey R."/>
            <person name="Wagner J."/>
            <person name="Young E.L."/>
            <person name="Oakeson K.F."/>
        </authorList>
    </citation>
    <scope>NUCLEOTIDE SEQUENCE [LARGE SCALE GENOMIC DNA]</scope>
    <source>
        <strain evidence="10 11">1760953</strain>
        <plasmid evidence="10 11">unnamed7</plasmid>
    </source>
</reference>
<dbReference type="PROSITE" id="PS50885">
    <property type="entry name" value="HAMP"/>
    <property type="match status" value="1"/>
</dbReference>
<evidence type="ECO:0000256" key="2">
    <source>
        <dbReference type="ARBA" id="ARBA00022500"/>
    </source>
</evidence>
<name>A0AA50CVV6_9HYPH</name>
<feature type="transmembrane region" description="Helical" evidence="6">
    <location>
        <begin position="94"/>
        <end position="120"/>
    </location>
</feature>
<keyword evidence="6" id="KW-0812">Transmembrane</keyword>
<keyword evidence="4" id="KW-0807">Transducer</keyword>
<dbReference type="Gene3D" id="1.10.287.950">
    <property type="entry name" value="Methyl-accepting chemotaxis protein"/>
    <property type="match status" value="1"/>
</dbReference>
<dbReference type="Gene3D" id="3.30.450.20">
    <property type="entry name" value="PAS domain"/>
    <property type="match status" value="1"/>
</dbReference>
<feature type="domain" description="HAMP" evidence="9">
    <location>
        <begin position="308"/>
        <end position="360"/>
    </location>
</feature>
<keyword evidence="10" id="KW-0614">Plasmid</keyword>
<evidence type="ECO:0000256" key="4">
    <source>
        <dbReference type="PROSITE-ProRule" id="PRU00284"/>
    </source>
</evidence>
<dbReference type="AlphaFoldDB" id="A0AA50CVV6"/>
<dbReference type="Pfam" id="PF13426">
    <property type="entry name" value="PAS_9"/>
    <property type="match status" value="1"/>
</dbReference>
<keyword evidence="2" id="KW-0145">Chemotaxis</keyword>
<dbReference type="GO" id="GO:0006935">
    <property type="term" value="P:chemotaxis"/>
    <property type="evidence" value="ECO:0007669"/>
    <property type="project" value="UniProtKB-KW"/>
</dbReference>
<dbReference type="CDD" id="cd00130">
    <property type="entry name" value="PAS"/>
    <property type="match status" value="1"/>
</dbReference>
<feature type="domain" description="PAC" evidence="8">
    <location>
        <begin position="267"/>
        <end position="319"/>
    </location>
</feature>
<dbReference type="PANTHER" id="PTHR43531:SF11">
    <property type="entry name" value="METHYL-ACCEPTING CHEMOTAXIS PROTEIN 3"/>
    <property type="match status" value="1"/>
</dbReference>
<evidence type="ECO:0000256" key="1">
    <source>
        <dbReference type="ARBA" id="ARBA00004370"/>
    </source>
</evidence>
<dbReference type="GO" id="GO:0007165">
    <property type="term" value="P:signal transduction"/>
    <property type="evidence" value="ECO:0007669"/>
    <property type="project" value="UniProtKB-KW"/>
</dbReference>
<feature type="transmembrane region" description="Helical" evidence="6">
    <location>
        <begin position="37"/>
        <end position="56"/>
    </location>
</feature>
<evidence type="ECO:0000256" key="6">
    <source>
        <dbReference type="SAM" id="Phobius"/>
    </source>
</evidence>
<organism evidence="10 11">
    <name type="scientific">Shinella sumterensis</name>
    <dbReference type="NCBI Taxonomy" id="1967501"/>
    <lineage>
        <taxon>Bacteria</taxon>
        <taxon>Pseudomonadati</taxon>
        <taxon>Pseudomonadota</taxon>
        <taxon>Alphaproteobacteria</taxon>
        <taxon>Hyphomicrobiales</taxon>
        <taxon>Rhizobiaceae</taxon>
        <taxon>Shinella</taxon>
    </lineage>
</organism>
<dbReference type="InterPro" id="IPR000700">
    <property type="entry name" value="PAS-assoc_C"/>
</dbReference>
<evidence type="ECO:0000259" key="7">
    <source>
        <dbReference type="PROSITE" id="PS50111"/>
    </source>
</evidence>
<sequence>MTLDHIRKMSTLVLCGVALILTLSVLATDRIAQGSFGLASALAIVGLVGLCVTYAVMRQGDALRLMVVTVLMGETVALLIAARDHPWQTDIHMVFFATLAISALMYDVRVILLGAGLIAVHHLGLGMALDSLVFYGGGSFGRVVLHAVVLVIETAALVWMILQTEKLLALAATKEEQAQKEADRSVGLITAAIDAQGKIAAISRAQAIIEFTPEGEILAANENFLSTLGYDIAEIKGHHHRMFVDAAYANSPDYAGFWQRLRSGEFVAQEFKRIGKGHKEVWIQASYNPVFDENRRIVKVVKFATDITGRVRAVNEIGAGLGQVAAGNLTCEIAEPFIPALDMLRRDFNNSVATLRSTLQAVEQNALSIDGAAGEVSSAADDLAKRTEHQAASVEETAAAINQITTTVANSAKRAEEAGTIVARTRAGAEKSGEIVQRAVTTMGEIERSSRAIGSITDMMDEIAFQTNLLALNAGVEAARAGDAGKGFAVVAQEVRVLAQRAASAAKEIKELIAKSDHEVKAGVALVGETGTALQTIIGDVQEINGHVLAIVEASREQSTALGEINTAVSTIDQGTQQNAAMVEETSAASVNLANQAEELKALLANFRLESGRENPRRRAEGTLPERRAA</sequence>
<gene>
    <name evidence="10" type="ORF">Q9313_28530</name>
</gene>
<evidence type="ECO:0000313" key="11">
    <source>
        <dbReference type="Proteomes" id="UP001234585"/>
    </source>
</evidence>
<feature type="transmembrane region" description="Helical" evidence="6">
    <location>
        <begin position="63"/>
        <end position="82"/>
    </location>
</feature>
<dbReference type="InterPro" id="IPR001610">
    <property type="entry name" value="PAC"/>
</dbReference>
<dbReference type="SUPFAM" id="SSF58104">
    <property type="entry name" value="Methyl-accepting chemotaxis protein (MCP) signaling domain"/>
    <property type="match status" value="1"/>
</dbReference>
<dbReference type="FunFam" id="1.10.287.950:FF:000001">
    <property type="entry name" value="Methyl-accepting chemotaxis sensory transducer"/>
    <property type="match status" value="1"/>
</dbReference>
<accession>A0AA50CVV6</accession>
<evidence type="ECO:0000256" key="3">
    <source>
        <dbReference type="ARBA" id="ARBA00029447"/>
    </source>
</evidence>
<dbReference type="CDD" id="cd11386">
    <property type="entry name" value="MCP_signal"/>
    <property type="match status" value="1"/>
</dbReference>
<dbReference type="InterPro" id="IPR000014">
    <property type="entry name" value="PAS"/>
</dbReference>
<dbReference type="InterPro" id="IPR035965">
    <property type="entry name" value="PAS-like_dom_sf"/>
</dbReference>
<comment type="subcellular location">
    <subcellularLocation>
        <location evidence="1">Membrane</location>
    </subcellularLocation>
</comment>
<geneLocation type="plasmid" evidence="10 11">
    <name>unnamed7</name>
</geneLocation>
<dbReference type="InterPro" id="IPR003660">
    <property type="entry name" value="HAMP_dom"/>
</dbReference>
<feature type="domain" description="Methyl-accepting transducer" evidence="7">
    <location>
        <begin position="365"/>
        <end position="594"/>
    </location>
</feature>
<dbReference type="SMART" id="SM00086">
    <property type="entry name" value="PAC"/>
    <property type="match status" value="1"/>
</dbReference>
<dbReference type="SMART" id="SM00283">
    <property type="entry name" value="MA"/>
    <property type="match status" value="1"/>
</dbReference>
<dbReference type="NCBIfam" id="TIGR00229">
    <property type="entry name" value="sensory_box"/>
    <property type="match status" value="1"/>
</dbReference>
<dbReference type="RefSeq" id="WP_306041979.1">
    <property type="nucleotide sequence ID" value="NZ_CP132309.1"/>
</dbReference>
<dbReference type="Proteomes" id="UP001234585">
    <property type="component" value="Plasmid unnamed7"/>
</dbReference>
<dbReference type="InterPro" id="IPR004089">
    <property type="entry name" value="MCPsignal_dom"/>
</dbReference>